<dbReference type="Pfam" id="PF00892">
    <property type="entry name" value="EamA"/>
    <property type="match status" value="2"/>
</dbReference>
<feature type="transmembrane region" description="Helical" evidence="6">
    <location>
        <begin position="190"/>
        <end position="210"/>
    </location>
</feature>
<dbReference type="InterPro" id="IPR051258">
    <property type="entry name" value="Diverse_Substrate_Transporter"/>
</dbReference>
<evidence type="ECO:0000313" key="8">
    <source>
        <dbReference type="EMBL" id="CBI11845.1"/>
    </source>
</evidence>
<evidence type="ECO:0000256" key="3">
    <source>
        <dbReference type="ARBA" id="ARBA00022692"/>
    </source>
</evidence>
<evidence type="ECO:0000256" key="2">
    <source>
        <dbReference type="ARBA" id="ARBA00022475"/>
    </source>
</evidence>
<dbReference type="EMBL" id="CABR01000171">
    <property type="protein sequence ID" value="CBI11845.1"/>
    <property type="molecule type" value="Genomic_DNA"/>
</dbReference>
<keyword evidence="2" id="KW-1003">Cell membrane</keyword>
<evidence type="ECO:0000256" key="4">
    <source>
        <dbReference type="ARBA" id="ARBA00022989"/>
    </source>
</evidence>
<feature type="transmembrane region" description="Helical" evidence="6">
    <location>
        <begin position="134"/>
        <end position="153"/>
    </location>
</feature>
<dbReference type="PANTHER" id="PTHR42920">
    <property type="entry name" value="OS03G0707200 PROTEIN-RELATED"/>
    <property type="match status" value="1"/>
</dbReference>
<evidence type="ECO:0000256" key="5">
    <source>
        <dbReference type="ARBA" id="ARBA00023136"/>
    </source>
</evidence>
<keyword evidence="5 6" id="KW-0472">Membrane</keyword>
<feature type="domain" description="EamA" evidence="7">
    <location>
        <begin position="11"/>
        <end position="148"/>
    </location>
</feature>
<feature type="transmembrane region" description="Helical" evidence="6">
    <location>
        <begin position="279"/>
        <end position="296"/>
    </location>
</feature>
<feature type="domain" description="EamA" evidence="7">
    <location>
        <begin position="161"/>
        <end position="296"/>
    </location>
</feature>
<evidence type="ECO:0000256" key="6">
    <source>
        <dbReference type="SAM" id="Phobius"/>
    </source>
</evidence>
<feature type="transmembrane region" description="Helical" evidence="6">
    <location>
        <begin position="45"/>
        <end position="64"/>
    </location>
</feature>
<keyword evidence="3 6" id="KW-0812">Transmembrane</keyword>
<evidence type="ECO:0000259" key="7">
    <source>
        <dbReference type="Pfam" id="PF00892"/>
    </source>
</evidence>
<dbReference type="GO" id="GO:0005886">
    <property type="term" value="C:plasma membrane"/>
    <property type="evidence" value="ECO:0007669"/>
    <property type="project" value="UniProtKB-SubCell"/>
</dbReference>
<feature type="transmembrane region" description="Helical" evidence="6">
    <location>
        <begin position="76"/>
        <end position="96"/>
    </location>
</feature>
<protein>
    <submittedName>
        <fullName evidence="8">Putative Permease of the drug/metabolite transporter (DMT) superfamily</fullName>
    </submittedName>
</protein>
<comment type="caution">
    <text evidence="8">The sequence shown here is derived from an EMBL/GenBank/DDBJ whole genome shotgun (WGS) entry which is preliminary data.</text>
</comment>
<reference evidence="8" key="1">
    <citation type="submission" date="2009-10" db="EMBL/GenBank/DDBJ databases">
        <title>Diversity of trophic interactions inside an arsenic-rich microbial ecosystem.</title>
        <authorList>
            <person name="Bertin P.N."/>
            <person name="Heinrich-Salmeron A."/>
            <person name="Pelletier E."/>
            <person name="Goulhen-Chollet F."/>
            <person name="Arsene-Ploetze F."/>
            <person name="Gallien S."/>
            <person name="Calteau A."/>
            <person name="Vallenet D."/>
            <person name="Casiot C."/>
            <person name="Chane-Woon-Ming B."/>
            <person name="Giloteaux L."/>
            <person name="Barakat M."/>
            <person name="Bonnefoy V."/>
            <person name="Bruneel O."/>
            <person name="Chandler M."/>
            <person name="Cleiss J."/>
            <person name="Duran R."/>
            <person name="Elbaz-Poulichet F."/>
            <person name="Fonknechten N."/>
            <person name="Lauga B."/>
            <person name="Mornico D."/>
            <person name="Ortet P."/>
            <person name="Schaeffer C."/>
            <person name="Siguier P."/>
            <person name="Alexander Thil Smith A."/>
            <person name="Van Dorsselaer A."/>
            <person name="Weissenbach J."/>
            <person name="Medigue C."/>
            <person name="Le Paslier D."/>
        </authorList>
    </citation>
    <scope>NUCLEOTIDE SEQUENCE</scope>
</reference>
<feature type="transmembrane region" description="Helical" evidence="6">
    <location>
        <begin position="254"/>
        <end position="273"/>
    </location>
</feature>
<feature type="transmembrane region" description="Helical" evidence="6">
    <location>
        <begin position="222"/>
        <end position="242"/>
    </location>
</feature>
<feature type="transmembrane region" description="Helical" evidence="6">
    <location>
        <begin position="159"/>
        <end position="178"/>
    </location>
</feature>
<dbReference type="InterPro" id="IPR037185">
    <property type="entry name" value="EmrE-like"/>
</dbReference>
<proteinExistence type="predicted"/>
<keyword evidence="4 6" id="KW-1133">Transmembrane helix</keyword>
<dbReference type="Gene3D" id="1.10.3730.20">
    <property type="match status" value="1"/>
</dbReference>
<accession>E6QX71</accession>
<gene>
    <name evidence="8" type="ORF">CARN7_2693</name>
</gene>
<organism evidence="8">
    <name type="scientific">mine drainage metagenome</name>
    <dbReference type="NCBI Taxonomy" id="410659"/>
    <lineage>
        <taxon>unclassified sequences</taxon>
        <taxon>metagenomes</taxon>
        <taxon>ecological metagenomes</taxon>
    </lineage>
</organism>
<feature type="transmembrane region" description="Helical" evidence="6">
    <location>
        <begin position="108"/>
        <end position="125"/>
    </location>
</feature>
<comment type="subcellular location">
    <subcellularLocation>
        <location evidence="1">Cell membrane</location>
        <topology evidence="1">Multi-pass membrane protein</topology>
    </subcellularLocation>
</comment>
<dbReference type="PANTHER" id="PTHR42920:SF5">
    <property type="entry name" value="EAMA DOMAIN-CONTAINING PROTEIN"/>
    <property type="match status" value="1"/>
</dbReference>
<dbReference type="SUPFAM" id="SSF103481">
    <property type="entry name" value="Multidrug resistance efflux transporter EmrE"/>
    <property type="match status" value="2"/>
</dbReference>
<evidence type="ECO:0000256" key="1">
    <source>
        <dbReference type="ARBA" id="ARBA00004651"/>
    </source>
</evidence>
<dbReference type="AlphaFoldDB" id="E6QX71"/>
<feature type="transmembrane region" description="Helical" evidence="6">
    <location>
        <begin position="12"/>
        <end position="33"/>
    </location>
</feature>
<sequence>MKLLAAHPLEGFFLATIAAIGFSSKAIFVKLAYQAAPVDAITLLSLRMAFSLPAFIGFAFFSHNKPAQQPLNRHDLLLICGLGLVGYYLSSLLDFMGLHYLSAGLERLILFLYPTLTVLLSAVLLKHAITRKHVMALLLSYSGIALALLQEAPHGGPDLWLGAGLVFASTLSYSVYLTGAGHAIARIGSVRFTALSMMVASAATLLQFGFTHPFSKLILPMHVYALAMGMALFSTVLPVFALSAAIRLIQPGRAALIGSIGPISTIFMAYFILNEAITVAQLAGSALVLAGVWLIGRDRTPQ</sequence>
<name>E6QX71_9ZZZZ</name>
<dbReference type="InterPro" id="IPR000620">
    <property type="entry name" value="EamA_dom"/>
</dbReference>